<dbReference type="GO" id="GO:0016787">
    <property type="term" value="F:hydrolase activity"/>
    <property type="evidence" value="ECO:0007669"/>
    <property type="project" value="UniProtKB-KW"/>
</dbReference>
<dbReference type="InterPro" id="IPR050628">
    <property type="entry name" value="SNF2_RAD54_helicase_TF"/>
</dbReference>
<gene>
    <name evidence="7" type="ORF">PBRASI_LOCUS1798</name>
</gene>
<dbReference type="PANTHER" id="PTHR45626">
    <property type="entry name" value="TRANSCRIPTION TERMINATION FACTOR 2-RELATED"/>
    <property type="match status" value="1"/>
</dbReference>
<evidence type="ECO:0000256" key="3">
    <source>
        <dbReference type="ARBA" id="ARBA00022840"/>
    </source>
</evidence>
<evidence type="ECO:0000313" key="7">
    <source>
        <dbReference type="EMBL" id="CAG8485279.1"/>
    </source>
</evidence>
<dbReference type="GO" id="GO:0005524">
    <property type="term" value="F:ATP binding"/>
    <property type="evidence" value="ECO:0007669"/>
    <property type="project" value="UniProtKB-KW"/>
</dbReference>
<dbReference type="GO" id="GO:0006281">
    <property type="term" value="P:DNA repair"/>
    <property type="evidence" value="ECO:0007669"/>
    <property type="project" value="TreeGrafter"/>
</dbReference>
<dbReference type="InterPro" id="IPR014001">
    <property type="entry name" value="Helicase_ATP-bd"/>
</dbReference>
<comment type="caution">
    <text evidence="7">The sequence shown here is derived from an EMBL/GenBank/DDBJ whole genome shotgun (WGS) entry which is preliminary data.</text>
</comment>
<feature type="compositionally biased region" description="Polar residues" evidence="4">
    <location>
        <begin position="779"/>
        <end position="789"/>
    </location>
</feature>
<accession>A0A9N8WCR8</accession>
<dbReference type="Gene3D" id="3.40.50.300">
    <property type="entry name" value="P-loop containing nucleotide triphosphate hydrolases"/>
    <property type="match status" value="1"/>
</dbReference>
<evidence type="ECO:0000259" key="6">
    <source>
        <dbReference type="PROSITE" id="PS51194"/>
    </source>
</evidence>
<sequence length="1058" mass="118546">MDNRKRNIWGHVYNKENDDIDIVDLTIHNLAKRLKKEDPTIGREASVYVPKPLQDIKKESTNINQENNYNSQYAVHAYNLFSDHIQQSPYMLPEPTYMPYSDLTDPYQSDFQSYECQTQADETATSLSQILNTDSSYTLNNIFSSEISSPYFNQDAQYSLSTTQQPLPSISSTNLIDSLPTDSSTLHPINSPSIDSTSLHYVNSPSTDSTYSTSEMSDDPFDDNAVKDAMKQLDTADGHIPGLIPKLFAHQVIGVSWMVGQEKRSTTVKGGILADDMGLGKTIQTIATILINQPKDDEPKTTLIVAPSSLVYVWDDAIKKHVDEGQFNVHVHHGPGRTLRMKDLEAHDIVITSYDIIRAEARKDNRGPSVRAHWYRIVLDESHIIKNHRSRGSLACSELHATYRWCLTGTPIHNKVDDLFSLFRFLNVETYGEWDEFRRLFRNTYYQDKLSQQNVLSRVMLRRTKTSKLGGRPILNLPERVPESVKLEFSTEEREFYDALEKRAAVIFNRYMKKNNVIKNYAHILSLLLSLRRACDHPFLAQQSIEFNESLQADLGKALKSMPDGTLTWQQLLPVQEEPVQNPVEDATVIHIGAESNPSRDLLTNNSLSNFKTEILTPPLSDNSASISTAGGYCSVMDSERSLSFGQTIDSTSQYNSEFYGEVNNEWTRVKLESEVSFVSTTTEISRDSGYGEELYNPIELNTKPSINETASDCNLPSVEDLLTFPYGELETQLADDLPKNELIDKIDNTSINALDMKSITPHISSLSNILNTTSSITQLPTPQPQLSEGSDCDGQSPPPAVDMSVLASGSELVPSTKITALVNDLCEVTKAEPDSKIVIFSQWLGMLDIVEEALDEYKTCRYDGTMNVLERQKIINKFDTDPSVKILLISLKCGGLGLNLTAANRVYLLDCWWNPAVEEQAIDRVHRIGQTKNVTIKTFTVSNTVEDRILVLQQRKREMASNALSGVTVNDTVRLTTQDLAFLFNVNNASRVLIAANRLLLSAEKPVANDTEAKPTVFTTWFTNAHKAAACMRINPEQIQEEKATTCSAGVGYAGRM</sequence>
<dbReference type="SMART" id="SM00490">
    <property type="entry name" value="HELICc"/>
    <property type="match status" value="1"/>
</dbReference>
<dbReference type="SMART" id="SM00487">
    <property type="entry name" value="DEXDc"/>
    <property type="match status" value="1"/>
</dbReference>
<dbReference type="InterPro" id="IPR038718">
    <property type="entry name" value="SNF2-like_sf"/>
</dbReference>
<evidence type="ECO:0000256" key="1">
    <source>
        <dbReference type="ARBA" id="ARBA00022741"/>
    </source>
</evidence>
<evidence type="ECO:0000259" key="5">
    <source>
        <dbReference type="PROSITE" id="PS51192"/>
    </source>
</evidence>
<dbReference type="CDD" id="cd18008">
    <property type="entry name" value="DEXDc_SHPRH-like"/>
    <property type="match status" value="1"/>
</dbReference>
<protein>
    <submittedName>
        <fullName evidence="7">2862_t:CDS:1</fullName>
    </submittedName>
</protein>
<dbReference type="PROSITE" id="PS51194">
    <property type="entry name" value="HELICASE_CTER"/>
    <property type="match status" value="1"/>
</dbReference>
<feature type="domain" description="Helicase ATP-binding" evidence="5">
    <location>
        <begin position="262"/>
        <end position="429"/>
    </location>
</feature>
<keyword evidence="3" id="KW-0067">ATP-binding</keyword>
<keyword evidence="1" id="KW-0547">Nucleotide-binding</keyword>
<reference evidence="7" key="1">
    <citation type="submission" date="2021-06" db="EMBL/GenBank/DDBJ databases">
        <authorList>
            <person name="Kallberg Y."/>
            <person name="Tangrot J."/>
            <person name="Rosling A."/>
        </authorList>
    </citation>
    <scope>NUCLEOTIDE SEQUENCE</scope>
    <source>
        <strain evidence="7">BR232B</strain>
    </source>
</reference>
<feature type="domain" description="Helicase C-terminal" evidence="6">
    <location>
        <begin position="822"/>
        <end position="982"/>
    </location>
</feature>
<dbReference type="InterPro" id="IPR049730">
    <property type="entry name" value="SNF2/RAD54-like_C"/>
</dbReference>
<dbReference type="PROSITE" id="PS51192">
    <property type="entry name" value="HELICASE_ATP_BIND_1"/>
    <property type="match status" value="1"/>
</dbReference>
<dbReference type="SUPFAM" id="SSF52540">
    <property type="entry name" value="P-loop containing nucleoside triphosphate hydrolases"/>
    <property type="match status" value="2"/>
</dbReference>
<name>A0A9N8WCR8_9GLOM</name>
<dbReference type="InterPro" id="IPR000330">
    <property type="entry name" value="SNF2_N"/>
</dbReference>
<proteinExistence type="predicted"/>
<organism evidence="7 8">
    <name type="scientific">Paraglomus brasilianum</name>
    <dbReference type="NCBI Taxonomy" id="144538"/>
    <lineage>
        <taxon>Eukaryota</taxon>
        <taxon>Fungi</taxon>
        <taxon>Fungi incertae sedis</taxon>
        <taxon>Mucoromycota</taxon>
        <taxon>Glomeromycotina</taxon>
        <taxon>Glomeromycetes</taxon>
        <taxon>Paraglomerales</taxon>
        <taxon>Paraglomeraceae</taxon>
        <taxon>Paraglomus</taxon>
    </lineage>
</organism>
<evidence type="ECO:0000256" key="4">
    <source>
        <dbReference type="SAM" id="MobiDB-lite"/>
    </source>
</evidence>
<feature type="region of interest" description="Disordered" evidence="4">
    <location>
        <begin position="776"/>
        <end position="800"/>
    </location>
</feature>
<dbReference type="CDD" id="cd18793">
    <property type="entry name" value="SF2_C_SNF"/>
    <property type="match status" value="1"/>
</dbReference>
<dbReference type="GO" id="GO:0005634">
    <property type="term" value="C:nucleus"/>
    <property type="evidence" value="ECO:0007669"/>
    <property type="project" value="TreeGrafter"/>
</dbReference>
<dbReference type="InterPro" id="IPR027417">
    <property type="entry name" value="P-loop_NTPase"/>
</dbReference>
<keyword evidence="2" id="KW-0378">Hydrolase</keyword>
<dbReference type="Pfam" id="PF00176">
    <property type="entry name" value="SNF2-rel_dom"/>
    <property type="match status" value="1"/>
</dbReference>
<dbReference type="OrthoDB" id="448448at2759"/>
<evidence type="ECO:0000256" key="2">
    <source>
        <dbReference type="ARBA" id="ARBA00022801"/>
    </source>
</evidence>
<dbReference type="InterPro" id="IPR001650">
    <property type="entry name" value="Helicase_C-like"/>
</dbReference>
<dbReference type="EMBL" id="CAJVPI010000126">
    <property type="protein sequence ID" value="CAG8485279.1"/>
    <property type="molecule type" value="Genomic_DNA"/>
</dbReference>
<dbReference type="Pfam" id="PF00271">
    <property type="entry name" value="Helicase_C"/>
    <property type="match status" value="1"/>
</dbReference>
<keyword evidence="8" id="KW-1185">Reference proteome</keyword>
<dbReference type="Gene3D" id="3.40.50.10810">
    <property type="entry name" value="Tandem AAA-ATPase domain"/>
    <property type="match status" value="1"/>
</dbReference>
<dbReference type="Proteomes" id="UP000789739">
    <property type="component" value="Unassembled WGS sequence"/>
</dbReference>
<feature type="compositionally biased region" description="Polar residues" evidence="4">
    <location>
        <begin position="183"/>
        <end position="215"/>
    </location>
</feature>
<dbReference type="AlphaFoldDB" id="A0A9N8WCR8"/>
<evidence type="ECO:0000313" key="8">
    <source>
        <dbReference type="Proteomes" id="UP000789739"/>
    </source>
</evidence>
<feature type="region of interest" description="Disordered" evidence="4">
    <location>
        <begin position="183"/>
        <end position="219"/>
    </location>
</feature>
<dbReference type="GO" id="GO:0008094">
    <property type="term" value="F:ATP-dependent activity, acting on DNA"/>
    <property type="evidence" value="ECO:0007669"/>
    <property type="project" value="TreeGrafter"/>
</dbReference>